<name>A0A5A8C0Z7_CAFRO</name>
<gene>
    <name evidence="1" type="ORF">FNF29_08464</name>
</gene>
<dbReference type="Proteomes" id="UP000323011">
    <property type="component" value="Unassembled WGS sequence"/>
</dbReference>
<dbReference type="EMBL" id="VLTN01000151">
    <property type="protein sequence ID" value="KAA0145611.1"/>
    <property type="molecule type" value="Genomic_DNA"/>
</dbReference>
<reference evidence="1 2" key="1">
    <citation type="submission" date="2019-07" db="EMBL/GenBank/DDBJ databases">
        <title>Genomes of Cafeteria roenbergensis.</title>
        <authorList>
            <person name="Fischer M.G."/>
            <person name="Hackl T."/>
            <person name="Roman M."/>
        </authorList>
    </citation>
    <scope>NUCLEOTIDE SEQUENCE [LARGE SCALE GENOMIC DNA]</scope>
    <source>
        <strain evidence="1 2">BVI</strain>
    </source>
</reference>
<evidence type="ECO:0000313" key="2">
    <source>
        <dbReference type="Proteomes" id="UP000323011"/>
    </source>
</evidence>
<accession>A0A5A8C0Z7</accession>
<comment type="caution">
    <text evidence="1">The sequence shown here is derived from an EMBL/GenBank/DDBJ whole genome shotgun (WGS) entry which is preliminary data.</text>
</comment>
<dbReference type="AlphaFoldDB" id="A0A5A8C0Z7"/>
<proteinExistence type="predicted"/>
<evidence type="ECO:0000313" key="1">
    <source>
        <dbReference type="EMBL" id="KAA0145611.1"/>
    </source>
</evidence>
<keyword evidence="2" id="KW-1185">Reference proteome</keyword>
<protein>
    <submittedName>
        <fullName evidence="1">Uncharacterized protein</fullName>
    </submittedName>
</protein>
<organism evidence="1 2">
    <name type="scientific">Cafeteria roenbergensis</name>
    <name type="common">Marine flagellate</name>
    <dbReference type="NCBI Taxonomy" id="33653"/>
    <lineage>
        <taxon>Eukaryota</taxon>
        <taxon>Sar</taxon>
        <taxon>Stramenopiles</taxon>
        <taxon>Bigyra</taxon>
        <taxon>Opalozoa</taxon>
        <taxon>Bicosoecida</taxon>
        <taxon>Cafeteriaceae</taxon>
        <taxon>Cafeteria</taxon>
    </lineage>
</organism>
<sequence>MASNPDKTFLTQSMGDWKYRVFDSPDEFYVDFEDYFEPGTFSPEDIARLNETDGKTTAGRLQINQQCPLLGWGKDKKPMQKVSVHIIFYGMYFKDHASMEVFAKRTVQSKEFQEKYPAK</sequence>